<comment type="pathway">
    <text evidence="14">Protein modification; protein glycosylation.</text>
</comment>
<evidence type="ECO:0000256" key="2">
    <source>
        <dbReference type="ARBA" id="ARBA00012049"/>
    </source>
</evidence>
<organism evidence="16 17">
    <name type="scientific">Scyliorhinus torazame</name>
    <name type="common">Cloudy catshark</name>
    <name type="synonym">Catulus torazame</name>
    <dbReference type="NCBI Taxonomy" id="75743"/>
    <lineage>
        <taxon>Eukaryota</taxon>
        <taxon>Metazoa</taxon>
        <taxon>Chordata</taxon>
        <taxon>Craniata</taxon>
        <taxon>Vertebrata</taxon>
        <taxon>Chondrichthyes</taxon>
        <taxon>Elasmobranchii</taxon>
        <taxon>Galeomorphii</taxon>
        <taxon>Galeoidea</taxon>
        <taxon>Carcharhiniformes</taxon>
        <taxon>Scyliorhinidae</taxon>
        <taxon>Scyliorhinus</taxon>
    </lineage>
</organism>
<dbReference type="GO" id="GO:0006488">
    <property type="term" value="P:dolichol-linked oligosaccharide biosynthetic process"/>
    <property type="evidence" value="ECO:0007669"/>
    <property type="project" value="UniProtKB-UniRule"/>
</dbReference>
<keyword evidence="14" id="KW-0256">Endoplasmic reticulum</keyword>
<comment type="function">
    <text evidence="7">Plays a key role in early steps of protein N-linked glycosylation by being involved in the conversion of polyprenol into dolichol. Acts as a polyprenal reductase that mediates the reduction of polyprenal into dolichal in a NADP-dependent mechanism. Dolichols are required for the synthesis of dolichol-linked monosaccharides and the oligosaccharide precursor used for N-glycosylation. Also able to convert testosterone (T) into 5-alpha-dihydrotestosterone (DHT).</text>
</comment>
<dbReference type="UniPathway" id="UPA00378"/>
<comment type="similarity">
    <text evidence="8 14">Belongs to the steroid 5-alpha reductase family. Polyprenal reductase subfamily.</text>
</comment>
<evidence type="ECO:0000313" key="17">
    <source>
        <dbReference type="Proteomes" id="UP000288216"/>
    </source>
</evidence>
<keyword evidence="6 14" id="KW-0472">Membrane</keyword>
<protein>
    <recommendedName>
        <fullName evidence="9 14">Polyprenal reductase</fullName>
        <ecNumber evidence="2 14">1.3.1.22</ecNumber>
        <ecNumber evidence="3 14">1.3.1.94</ecNumber>
    </recommendedName>
</protein>
<evidence type="ECO:0000256" key="5">
    <source>
        <dbReference type="ARBA" id="ARBA00022989"/>
    </source>
</evidence>
<dbReference type="InterPro" id="IPR001104">
    <property type="entry name" value="3-oxo-5_a-steroid_4-DH_C"/>
</dbReference>
<feature type="transmembrane region" description="Helical" evidence="14">
    <location>
        <begin position="152"/>
        <end position="169"/>
    </location>
</feature>
<name>A0A401NYU9_SCYTO</name>
<sequence length="269" mass="31701">MRYGKSKQYFFQRPPWLQRLDLPKRWFAHFYVVSVIWNALLLGITCRSLFFGHPFPIWLQRPLSLLCGNVLLLNSGDELSILLVQMMLCMQAVRRLTECLFTSVFSNGVIHPVQYCWGLVYYVLVGLTVHCEGPILGIKLYTIRDLFSQGKWYHAAGIMLFFWATIHHHKSHVILASLRKNKLGEVINFRHSIPYGDWFEVVSCPHYLAELLIYLAISMTFEGRHLTWWFLVLYVLLSHAMMAILCHEFYVKKFDTYPKKRKAFIPFIF</sequence>
<feature type="transmembrane region" description="Helical" evidence="14">
    <location>
        <begin position="26"/>
        <end position="51"/>
    </location>
</feature>
<dbReference type="PANTHER" id="PTHR14624">
    <property type="entry name" value="DFG10 PROTEIN"/>
    <property type="match status" value="1"/>
</dbReference>
<keyword evidence="14" id="KW-0560">Oxidoreductase</keyword>
<keyword evidence="5 14" id="KW-1133">Transmembrane helix</keyword>
<evidence type="ECO:0000256" key="12">
    <source>
        <dbReference type="ARBA" id="ARBA00049397"/>
    </source>
</evidence>
<evidence type="ECO:0000256" key="11">
    <source>
        <dbReference type="ARBA" id="ARBA00048765"/>
    </source>
</evidence>
<comment type="catalytic activity">
    <reaction evidence="11">
        <text>a 3-oxo-5alpha-steroid + NADP(+) = a 3-oxo-Delta(4)-steroid + NADPH + H(+)</text>
        <dbReference type="Rhea" id="RHEA:54384"/>
        <dbReference type="ChEBI" id="CHEBI:13601"/>
        <dbReference type="ChEBI" id="CHEBI:15378"/>
        <dbReference type="ChEBI" id="CHEBI:47909"/>
        <dbReference type="ChEBI" id="CHEBI:57783"/>
        <dbReference type="ChEBI" id="CHEBI:58349"/>
        <dbReference type="EC" id="1.3.1.22"/>
    </reaction>
    <physiologicalReaction direction="right-to-left" evidence="11">
        <dbReference type="Rhea" id="RHEA:54386"/>
    </physiologicalReaction>
</comment>
<dbReference type="STRING" id="75743.A0A401NYU9"/>
<evidence type="ECO:0000256" key="8">
    <source>
        <dbReference type="ARBA" id="ARBA00046320"/>
    </source>
</evidence>
<dbReference type="AlphaFoldDB" id="A0A401NYU9"/>
<evidence type="ECO:0000256" key="6">
    <source>
        <dbReference type="ARBA" id="ARBA00023136"/>
    </source>
</evidence>
<keyword evidence="17" id="KW-1185">Reference proteome</keyword>
<evidence type="ECO:0000256" key="7">
    <source>
        <dbReference type="ARBA" id="ARBA00045898"/>
    </source>
</evidence>
<keyword evidence="4 14" id="KW-0812">Transmembrane</keyword>
<proteinExistence type="inferred from homology"/>
<evidence type="ECO:0000256" key="3">
    <source>
        <dbReference type="ARBA" id="ARBA00012522"/>
    </source>
</evidence>
<evidence type="ECO:0000313" key="16">
    <source>
        <dbReference type="EMBL" id="GCB66034.1"/>
    </source>
</evidence>
<keyword evidence="14" id="KW-0521">NADP</keyword>
<evidence type="ECO:0000256" key="1">
    <source>
        <dbReference type="ARBA" id="ARBA00004127"/>
    </source>
</evidence>
<comment type="subcellular location">
    <subcellularLocation>
        <location evidence="1">Endomembrane system</location>
        <topology evidence="1">Multi-pass membrane protein</topology>
    </subcellularLocation>
    <subcellularLocation>
        <location evidence="14">Endoplasmic reticulum membrane</location>
    </subcellularLocation>
</comment>
<reference evidence="16 17" key="1">
    <citation type="journal article" date="2018" name="Nat. Ecol. Evol.">
        <title>Shark genomes provide insights into elasmobranch evolution and the origin of vertebrates.</title>
        <authorList>
            <person name="Hara Y"/>
            <person name="Yamaguchi K"/>
            <person name="Onimaru K"/>
            <person name="Kadota M"/>
            <person name="Koyanagi M"/>
            <person name="Keeley SD"/>
            <person name="Tatsumi K"/>
            <person name="Tanaka K"/>
            <person name="Motone F"/>
            <person name="Kageyama Y"/>
            <person name="Nozu R"/>
            <person name="Adachi N"/>
            <person name="Nishimura O"/>
            <person name="Nakagawa R"/>
            <person name="Tanegashima C"/>
            <person name="Kiyatake I"/>
            <person name="Matsumoto R"/>
            <person name="Murakumo K"/>
            <person name="Nishida K"/>
            <person name="Terakita A"/>
            <person name="Kuratani S"/>
            <person name="Sato K"/>
            <person name="Hyodo S Kuraku.S."/>
        </authorList>
    </citation>
    <scope>NUCLEOTIDE SEQUENCE [LARGE SCALE GENOMIC DNA]</scope>
</reference>
<comment type="catalytic activity">
    <reaction evidence="12">
        <text>17beta-hydroxy-5alpha-androstan-3-one + NADP(+) = testosterone + NADPH + H(+)</text>
        <dbReference type="Rhea" id="RHEA:50820"/>
        <dbReference type="ChEBI" id="CHEBI:15378"/>
        <dbReference type="ChEBI" id="CHEBI:16330"/>
        <dbReference type="ChEBI" id="CHEBI:17347"/>
        <dbReference type="ChEBI" id="CHEBI:57783"/>
        <dbReference type="ChEBI" id="CHEBI:58349"/>
        <dbReference type="EC" id="1.3.1.22"/>
    </reaction>
    <physiologicalReaction direction="right-to-left" evidence="12">
        <dbReference type="Rhea" id="RHEA:50822"/>
    </physiologicalReaction>
</comment>
<evidence type="ECO:0000256" key="13">
    <source>
        <dbReference type="ARBA" id="ARBA00049427"/>
    </source>
</evidence>
<dbReference type="EMBL" id="BFAA01004250">
    <property type="protein sequence ID" value="GCB66034.1"/>
    <property type="molecule type" value="Genomic_DNA"/>
</dbReference>
<dbReference type="GO" id="GO:0016095">
    <property type="term" value="P:polyprenol catabolic process"/>
    <property type="evidence" value="ECO:0007669"/>
    <property type="project" value="UniProtKB-UniRule"/>
</dbReference>
<evidence type="ECO:0000256" key="9">
    <source>
        <dbReference type="ARBA" id="ARBA00047186"/>
    </source>
</evidence>
<feature type="domain" description="3-oxo-5-alpha-steroid 4-dehydrogenase C-terminal" evidence="15">
    <location>
        <begin position="152"/>
        <end position="269"/>
    </location>
</feature>
<dbReference type="PANTHER" id="PTHR14624:SF0">
    <property type="entry name" value="POLYPRENOL REDUCTASE"/>
    <property type="match status" value="1"/>
</dbReference>
<dbReference type="PROSITE" id="PS50244">
    <property type="entry name" value="S5A_REDUCTASE"/>
    <property type="match status" value="1"/>
</dbReference>
<dbReference type="Proteomes" id="UP000288216">
    <property type="component" value="Unassembled WGS sequence"/>
</dbReference>
<comment type="catalytic activity">
    <reaction evidence="13 14">
        <text>a di-trans,poly-cis-dolichal + NADP(+) = a di-trans,poly-cis-polyprenal + NADPH + H(+)</text>
        <dbReference type="Rhea" id="RHEA:80727"/>
        <dbReference type="Rhea" id="RHEA-COMP:19536"/>
        <dbReference type="Rhea" id="RHEA-COMP:19537"/>
        <dbReference type="ChEBI" id="CHEBI:15378"/>
        <dbReference type="ChEBI" id="CHEBI:57783"/>
        <dbReference type="ChEBI" id="CHEBI:58349"/>
        <dbReference type="ChEBI" id="CHEBI:231623"/>
        <dbReference type="ChEBI" id="CHEBI:231637"/>
        <dbReference type="EC" id="1.3.1.94"/>
    </reaction>
    <physiologicalReaction direction="right-to-left" evidence="13 14">
        <dbReference type="Rhea" id="RHEA:80729"/>
    </physiologicalReaction>
</comment>
<comment type="catalytic activity">
    <reaction evidence="10">
        <text>androst-4-ene-3,17-dione + NADPH + H(+) = 5alpha-androstan-3,17-dione + NADP(+)</text>
        <dbReference type="Rhea" id="RHEA:50816"/>
        <dbReference type="ChEBI" id="CHEBI:15378"/>
        <dbReference type="ChEBI" id="CHEBI:15994"/>
        <dbReference type="ChEBI" id="CHEBI:16422"/>
        <dbReference type="ChEBI" id="CHEBI:57783"/>
        <dbReference type="ChEBI" id="CHEBI:58349"/>
    </reaction>
    <physiologicalReaction direction="right-to-left" evidence="10">
        <dbReference type="Rhea" id="RHEA:50818"/>
    </physiologicalReaction>
</comment>
<evidence type="ECO:0000256" key="4">
    <source>
        <dbReference type="ARBA" id="ARBA00022692"/>
    </source>
</evidence>
<comment type="caution">
    <text evidence="16">The sequence shown here is derived from an EMBL/GenBank/DDBJ whole genome shotgun (WGS) entry which is preliminary data.</text>
</comment>
<dbReference type="OrthoDB" id="541710at2759"/>
<dbReference type="Pfam" id="PF02544">
    <property type="entry name" value="Steroid_dh"/>
    <property type="match status" value="1"/>
</dbReference>
<accession>A0A401NYU9</accession>
<dbReference type="InterPro" id="IPR039698">
    <property type="entry name" value="Dfg10/SRD5A3"/>
</dbReference>
<feature type="transmembrane region" description="Helical" evidence="14">
    <location>
        <begin position="119"/>
        <end position="140"/>
    </location>
</feature>
<evidence type="ECO:0000256" key="10">
    <source>
        <dbReference type="ARBA" id="ARBA00048095"/>
    </source>
</evidence>
<dbReference type="GO" id="GO:0047751">
    <property type="term" value="F:3-oxo-5-alpha-steroid 4-dehydrogenase (NADP+) activity"/>
    <property type="evidence" value="ECO:0007669"/>
    <property type="project" value="UniProtKB-UniRule"/>
</dbReference>
<dbReference type="GO" id="GO:0102389">
    <property type="term" value="F:polyprenol reductase activity"/>
    <property type="evidence" value="ECO:0007669"/>
    <property type="project" value="UniProtKB-UniRule"/>
</dbReference>
<evidence type="ECO:0000256" key="14">
    <source>
        <dbReference type="RuleBase" id="RU367081"/>
    </source>
</evidence>
<dbReference type="OMA" id="HFLFEIC"/>
<gene>
    <name evidence="16" type="ORF">scyTo_0010040</name>
</gene>
<feature type="transmembrane region" description="Helical" evidence="14">
    <location>
        <begin position="228"/>
        <end position="251"/>
    </location>
</feature>
<dbReference type="GO" id="GO:0160198">
    <property type="term" value="F:polyprenal reductase activity"/>
    <property type="evidence" value="ECO:0007669"/>
    <property type="project" value="UniProtKB-EC"/>
</dbReference>
<dbReference type="EC" id="1.3.1.22" evidence="2 14"/>
<dbReference type="EC" id="1.3.1.94" evidence="3 14"/>
<dbReference type="GO" id="GO:0005789">
    <property type="term" value="C:endoplasmic reticulum membrane"/>
    <property type="evidence" value="ECO:0007669"/>
    <property type="project" value="UniProtKB-SubCell"/>
</dbReference>
<evidence type="ECO:0000259" key="15">
    <source>
        <dbReference type="Pfam" id="PF02544"/>
    </source>
</evidence>